<feature type="transmembrane region" description="Helical" evidence="1">
    <location>
        <begin position="36"/>
        <end position="56"/>
    </location>
</feature>
<gene>
    <name evidence="2" type="ORF">HSBAA_28370</name>
</gene>
<accession>A0A455UAD0</accession>
<name>A0A455UAD0_9GAMM</name>
<evidence type="ECO:0000313" key="3">
    <source>
        <dbReference type="Proteomes" id="UP000320231"/>
    </source>
</evidence>
<evidence type="ECO:0000313" key="2">
    <source>
        <dbReference type="EMBL" id="BBI61531.1"/>
    </source>
</evidence>
<keyword evidence="1" id="KW-1133">Transmembrane helix</keyword>
<protein>
    <submittedName>
        <fullName evidence="2">Uncharacterized protein</fullName>
    </submittedName>
</protein>
<sequence>MRTDAIILGTAFGYLALLFVVAAWGDRRAEQGRSLIGSPTVYALSIAVYCTAWTFYGSVGRAAEYGPSFC</sequence>
<evidence type="ECO:0000256" key="1">
    <source>
        <dbReference type="SAM" id="Phobius"/>
    </source>
</evidence>
<keyword evidence="1" id="KW-0812">Transmembrane</keyword>
<feature type="transmembrane region" description="Helical" evidence="1">
    <location>
        <begin position="6"/>
        <end position="24"/>
    </location>
</feature>
<dbReference type="AlphaFoldDB" id="A0A455UAD0"/>
<keyword evidence="1" id="KW-0472">Membrane</keyword>
<reference evidence="2 3" key="1">
    <citation type="journal article" date="2019" name="Microbiol. Resour. Announc.">
        <title>Complete Genome Sequence of Halomonas sulfidaeris Strain Esulfide1 Isolated from a Metal Sulfide Rock at a Depth of 2,200 Meters, Obtained Using Nanopore Sequencing.</title>
        <authorList>
            <person name="Saito M."/>
            <person name="Nishigata A."/>
            <person name="Galipon J."/>
            <person name="Arakawa K."/>
        </authorList>
    </citation>
    <scope>NUCLEOTIDE SEQUENCE [LARGE SCALE GENOMIC DNA]</scope>
    <source>
        <strain evidence="2 3">ATCC BAA-803</strain>
    </source>
</reference>
<organism evidence="2 3">
    <name type="scientific">Vreelandella sulfidaeris</name>
    <dbReference type="NCBI Taxonomy" id="115553"/>
    <lineage>
        <taxon>Bacteria</taxon>
        <taxon>Pseudomonadati</taxon>
        <taxon>Pseudomonadota</taxon>
        <taxon>Gammaproteobacteria</taxon>
        <taxon>Oceanospirillales</taxon>
        <taxon>Halomonadaceae</taxon>
        <taxon>Vreelandella</taxon>
    </lineage>
</organism>
<dbReference type="Proteomes" id="UP000320231">
    <property type="component" value="Chromosome"/>
</dbReference>
<dbReference type="KEGG" id="hsr:HSBAA_28370"/>
<proteinExistence type="predicted"/>
<dbReference type="EMBL" id="AP019514">
    <property type="protein sequence ID" value="BBI61531.1"/>
    <property type="molecule type" value="Genomic_DNA"/>
</dbReference>